<keyword evidence="8" id="KW-1185">Reference proteome</keyword>
<feature type="transmembrane region" description="Helical" evidence="5">
    <location>
        <begin position="39"/>
        <end position="62"/>
    </location>
</feature>
<dbReference type="EMBL" id="JAGGJA010000004">
    <property type="protein sequence ID" value="MCW9706646.1"/>
    <property type="molecule type" value="Genomic_DNA"/>
</dbReference>
<keyword evidence="1" id="KW-1003">Cell membrane</keyword>
<dbReference type="Pfam" id="PF06305">
    <property type="entry name" value="LapA_dom"/>
    <property type="match status" value="1"/>
</dbReference>
<keyword evidence="3 5" id="KW-1133">Transmembrane helix</keyword>
<evidence type="ECO:0000313" key="8">
    <source>
        <dbReference type="Proteomes" id="UP001207918"/>
    </source>
</evidence>
<evidence type="ECO:0000259" key="6">
    <source>
        <dbReference type="Pfam" id="PF06305"/>
    </source>
</evidence>
<dbReference type="RefSeq" id="WP_265765373.1">
    <property type="nucleotide sequence ID" value="NZ_JAGGJA010000004.1"/>
</dbReference>
<evidence type="ECO:0000256" key="3">
    <source>
        <dbReference type="ARBA" id="ARBA00022989"/>
    </source>
</evidence>
<protein>
    <submittedName>
        <fullName evidence="7">LapA family protein</fullName>
    </submittedName>
</protein>
<keyword evidence="4 5" id="KW-0472">Membrane</keyword>
<organism evidence="7 8">
    <name type="scientific">Fodinibius salsisoli</name>
    <dbReference type="NCBI Taxonomy" id="2820877"/>
    <lineage>
        <taxon>Bacteria</taxon>
        <taxon>Pseudomonadati</taxon>
        <taxon>Balneolota</taxon>
        <taxon>Balneolia</taxon>
        <taxon>Balneolales</taxon>
        <taxon>Balneolaceae</taxon>
        <taxon>Fodinibius</taxon>
    </lineage>
</organism>
<evidence type="ECO:0000256" key="2">
    <source>
        <dbReference type="ARBA" id="ARBA00022692"/>
    </source>
</evidence>
<reference evidence="7 8" key="1">
    <citation type="submission" date="2021-03" db="EMBL/GenBank/DDBJ databases">
        <title>Aliifodinibius sp. nov., a new bacterium isolated from saline soil.</title>
        <authorList>
            <person name="Galisteo C."/>
            <person name="De La Haba R."/>
            <person name="Sanchez-Porro C."/>
            <person name="Ventosa A."/>
        </authorList>
    </citation>
    <scope>NUCLEOTIDE SEQUENCE [LARGE SCALE GENOMIC DNA]</scope>
    <source>
        <strain evidence="7 8">1BSP15-2V2</strain>
    </source>
</reference>
<name>A0ABT3PL47_9BACT</name>
<dbReference type="Proteomes" id="UP001207918">
    <property type="component" value="Unassembled WGS sequence"/>
</dbReference>
<proteinExistence type="predicted"/>
<dbReference type="InterPro" id="IPR010445">
    <property type="entry name" value="LapA_dom"/>
</dbReference>
<keyword evidence="2 5" id="KW-0812">Transmembrane</keyword>
<evidence type="ECO:0000256" key="1">
    <source>
        <dbReference type="ARBA" id="ARBA00022475"/>
    </source>
</evidence>
<gene>
    <name evidence="7" type="ORF">J6I44_07250</name>
</gene>
<evidence type="ECO:0000313" key="7">
    <source>
        <dbReference type="EMBL" id="MCW9706646.1"/>
    </source>
</evidence>
<sequence length="76" mass="8350">MKKLKLAIFLVLSLVLVLLVVQNTASVQAHFLGFTTEMSLVVLLFLTGALGFISGLVLCFILKSSRAQSIEKQRKN</sequence>
<feature type="domain" description="Lipopolysaccharide assembly protein A" evidence="6">
    <location>
        <begin position="22"/>
        <end position="67"/>
    </location>
</feature>
<accession>A0ABT3PL47</accession>
<evidence type="ECO:0000256" key="4">
    <source>
        <dbReference type="ARBA" id="ARBA00023136"/>
    </source>
</evidence>
<comment type="caution">
    <text evidence="7">The sequence shown here is derived from an EMBL/GenBank/DDBJ whole genome shotgun (WGS) entry which is preliminary data.</text>
</comment>
<evidence type="ECO:0000256" key="5">
    <source>
        <dbReference type="SAM" id="Phobius"/>
    </source>
</evidence>